<sequence length="157" mass="17849">MSATRIMIIGGPGAGKSRLALRLSRILDIAVYCVDEAVHDEKGKLRPSSEIDCTVRSWASKHQWIIEGGNSRTYSDRASRATILVLMKPPRWLRVYRVAIRDKLKFSLIYWSFKYDEIFGLKDELILGSSGKDIATYTIRTNKDADELLKMLGHKNC</sequence>
<dbReference type="InterPro" id="IPR027417">
    <property type="entry name" value="P-loop_NTPase"/>
</dbReference>
<dbReference type="PANTHER" id="PTHR37816:SF2">
    <property type="entry name" value="DNA TOPOLOGY MODULATION PROTEIN FLAR-RELATED PROTEIN"/>
    <property type="match status" value="1"/>
</dbReference>
<dbReference type="InterPro" id="IPR052922">
    <property type="entry name" value="Cytidylate_Kinase-2"/>
</dbReference>
<dbReference type="AlphaFoldDB" id="A0A558J536"/>
<evidence type="ECO:0008006" key="3">
    <source>
        <dbReference type="Google" id="ProtNLM"/>
    </source>
</evidence>
<dbReference type="SUPFAM" id="SSF52540">
    <property type="entry name" value="P-loop containing nucleoside triphosphate hydrolases"/>
    <property type="match status" value="1"/>
</dbReference>
<dbReference type="EMBL" id="VNFE01000005">
    <property type="protein sequence ID" value="TVU88761.1"/>
    <property type="molecule type" value="Genomic_DNA"/>
</dbReference>
<dbReference type="PANTHER" id="PTHR37816">
    <property type="entry name" value="YALI0E33011P"/>
    <property type="match status" value="1"/>
</dbReference>
<comment type="caution">
    <text evidence="1">The sequence shown here is derived from an EMBL/GenBank/DDBJ whole genome shotgun (WGS) entry which is preliminary data.</text>
</comment>
<dbReference type="Gene3D" id="3.40.50.300">
    <property type="entry name" value="P-loop containing nucleotide triphosphate hydrolases"/>
    <property type="match status" value="1"/>
</dbReference>
<dbReference type="RefSeq" id="WP_144813496.1">
    <property type="nucleotide sequence ID" value="NZ_VNFE01000005.1"/>
</dbReference>
<accession>A0A558J536</accession>
<evidence type="ECO:0000313" key="2">
    <source>
        <dbReference type="Proteomes" id="UP000317288"/>
    </source>
</evidence>
<gene>
    <name evidence="1" type="ORF">FQP89_17120</name>
</gene>
<reference evidence="1 2" key="1">
    <citation type="submission" date="2019-07" db="EMBL/GenBank/DDBJ databases">
        <title>Diversity of Bacteria from Kongsfjorden, Arctic.</title>
        <authorList>
            <person name="Yu Y."/>
        </authorList>
    </citation>
    <scope>NUCLEOTIDE SEQUENCE [LARGE SCALE GENOMIC DNA]</scope>
    <source>
        <strain evidence="1 2">SM1922</strain>
    </source>
</reference>
<proteinExistence type="predicted"/>
<protein>
    <recommendedName>
        <fullName evidence="3">DNA topology modulation protein FlaR</fullName>
    </recommendedName>
</protein>
<evidence type="ECO:0000313" key="1">
    <source>
        <dbReference type="EMBL" id="TVU88761.1"/>
    </source>
</evidence>
<name>A0A558J536_9GAMM</name>
<dbReference type="Proteomes" id="UP000317288">
    <property type="component" value="Unassembled WGS sequence"/>
</dbReference>
<organism evidence="1 2">
    <name type="scientific">Vreelandella titanicae</name>
    <dbReference type="NCBI Taxonomy" id="664683"/>
    <lineage>
        <taxon>Bacteria</taxon>
        <taxon>Pseudomonadati</taxon>
        <taxon>Pseudomonadota</taxon>
        <taxon>Gammaproteobacteria</taxon>
        <taxon>Oceanospirillales</taxon>
        <taxon>Halomonadaceae</taxon>
        <taxon>Vreelandella</taxon>
    </lineage>
</organism>